<keyword evidence="7" id="KW-0804">Transcription</keyword>
<evidence type="ECO:0000313" key="11">
    <source>
        <dbReference type="EMBL" id="AMS25576.1"/>
    </source>
</evidence>
<evidence type="ECO:0000256" key="3">
    <source>
        <dbReference type="ARBA" id="ARBA00022821"/>
    </source>
</evidence>
<organism evidence="11">
    <name type="scientific">Ipomoea batatas</name>
    <name type="common">Sweet potato</name>
    <name type="synonym">Convolvulus batatas</name>
    <dbReference type="NCBI Taxonomy" id="4120"/>
    <lineage>
        <taxon>Eukaryota</taxon>
        <taxon>Viridiplantae</taxon>
        <taxon>Streptophyta</taxon>
        <taxon>Embryophyta</taxon>
        <taxon>Tracheophyta</taxon>
        <taxon>Spermatophyta</taxon>
        <taxon>Magnoliopsida</taxon>
        <taxon>eudicotyledons</taxon>
        <taxon>Gunneridae</taxon>
        <taxon>Pentapetalae</taxon>
        <taxon>asterids</taxon>
        <taxon>lamiids</taxon>
        <taxon>Solanales</taxon>
        <taxon>Convolvulaceae</taxon>
        <taxon>Ipomoeeae</taxon>
        <taxon>Ipomoea</taxon>
    </lineage>
</organism>
<dbReference type="InterPro" id="IPR001471">
    <property type="entry name" value="AP2/ERF_dom"/>
</dbReference>
<dbReference type="PANTHER" id="PTHR31190">
    <property type="entry name" value="DNA-BINDING DOMAIN"/>
    <property type="match status" value="1"/>
</dbReference>
<dbReference type="GO" id="GO:0005634">
    <property type="term" value="C:nucleus"/>
    <property type="evidence" value="ECO:0007669"/>
    <property type="project" value="UniProtKB-SubCell"/>
</dbReference>
<reference evidence="11" key="1">
    <citation type="journal article" date="2016" name="Plant J.">
        <title>Sweet potato NAC transcription factor, IbNAC1, up-regulates sporamin gene expression by binding the SWRE motif against mechanical wounding and herbivore attack.</title>
        <authorList>
            <person name="Chen S.P."/>
            <person name="Lin I.W."/>
            <person name="Chen X."/>
            <person name="Huang Y.H."/>
            <person name="Chang H.C."/>
            <person name="Lo H.S."/>
            <person name="Lu H.H."/>
            <person name="Yeh K.W."/>
        </authorList>
    </citation>
    <scope>NUCLEOTIDE SEQUENCE</scope>
</reference>
<dbReference type="GO" id="GO:0006952">
    <property type="term" value="P:defense response"/>
    <property type="evidence" value="ECO:0007669"/>
    <property type="project" value="UniProtKB-KW"/>
</dbReference>
<keyword evidence="2" id="KW-0936">Ethylene signaling pathway</keyword>
<dbReference type="InterPro" id="IPR016177">
    <property type="entry name" value="DNA-bd_dom_sf"/>
</dbReference>
<keyword evidence="3" id="KW-0611">Plant defense</keyword>
<feature type="region of interest" description="Disordered" evidence="9">
    <location>
        <begin position="239"/>
        <end position="276"/>
    </location>
</feature>
<evidence type="ECO:0000256" key="5">
    <source>
        <dbReference type="ARBA" id="ARBA00023125"/>
    </source>
</evidence>
<comment type="subcellular location">
    <subcellularLocation>
        <location evidence="1">Nucleus</location>
    </subcellularLocation>
</comment>
<evidence type="ECO:0000256" key="7">
    <source>
        <dbReference type="ARBA" id="ARBA00023163"/>
    </source>
</evidence>
<dbReference type="PROSITE" id="PS51032">
    <property type="entry name" value="AP2_ERF"/>
    <property type="match status" value="1"/>
</dbReference>
<protein>
    <submittedName>
        <fullName evidence="11">ERF6</fullName>
    </submittedName>
</protein>
<dbReference type="GO" id="GO:0000976">
    <property type="term" value="F:transcription cis-regulatory region binding"/>
    <property type="evidence" value="ECO:0007669"/>
    <property type="project" value="UniProtKB-ARBA"/>
</dbReference>
<dbReference type="Gene3D" id="3.30.730.10">
    <property type="entry name" value="AP2/ERF domain"/>
    <property type="match status" value="1"/>
</dbReference>
<evidence type="ECO:0000256" key="9">
    <source>
        <dbReference type="SAM" id="MobiDB-lite"/>
    </source>
</evidence>
<dbReference type="GO" id="GO:0009873">
    <property type="term" value="P:ethylene-activated signaling pathway"/>
    <property type="evidence" value="ECO:0007669"/>
    <property type="project" value="UniProtKB-KW"/>
</dbReference>
<dbReference type="InterPro" id="IPR044808">
    <property type="entry name" value="ERF_plant"/>
</dbReference>
<dbReference type="Pfam" id="PF00847">
    <property type="entry name" value="AP2"/>
    <property type="match status" value="1"/>
</dbReference>
<keyword evidence="4" id="KW-0805">Transcription regulation</keyword>
<sequence length="310" mass="34770">MASFDEVSTLEHIRNYLLGEYSPREFNFDSRLSHSCSSSSGSSCSAVEVSSSQSEFLMDSLSFQENLFDFKAVNHAQNQSNIVVRESQSSFSSSCSSSINDNKFSNLESHPQIIDLTPPTTQAPCKERKPSLKIDLSPAVNKIEWIEFSSSMTVQPPVHAEEEDKRRYRGVRQRPWGKYAAEIRDPKRRGCRVWLGTFDTAIEAAKAYDRAAFRMRGSKAILNFPLLVSKYKLEQAQAHAAEDGGRKRRREETTSTAVVKKGKSEERPLTPSSWNTISDWDQSVNGMFNLPPLSPLSPHPALGYPQLAVI</sequence>
<dbReference type="EMBL" id="KU754022">
    <property type="protein sequence ID" value="AMS25576.1"/>
    <property type="molecule type" value="mRNA"/>
</dbReference>
<keyword evidence="8" id="KW-0539">Nucleus</keyword>
<evidence type="ECO:0000256" key="6">
    <source>
        <dbReference type="ARBA" id="ARBA00023159"/>
    </source>
</evidence>
<accession>A0A142L049</accession>
<dbReference type="PANTHER" id="PTHR31190:SF499">
    <property type="entry name" value="ETHYLENE-RESPONSIVE TRANSCRIPTION FACTOR ERF105"/>
    <property type="match status" value="1"/>
</dbReference>
<dbReference type="InterPro" id="IPR036955">
    <property type="entry name" value="AP2/ERF_dom_sf"/>
</dbReference>
<reference evidence="11" key="2">
    <citation type="submission" date="2016-02" db="EMBL/GenBank/DDBJ databases">
        <authorList>
            <person name="Wen L."/>
            <person name="He K."/>
            <person name="Yang H."/>
        </authorList>
    </citation>
    <scope>NUCLEOTIDE SEQUENCE</scope>
</reference>
<dbReference type="PRINTS" id="PR00367">
    <property type="entry name" value="ETHRSPELEMNT"/>
</dbReference>
<feature type="compositionally biased region" description="Basic and acidic residues" evidence="9">
    <location>
        <begin position="240"/>
        <end position="253"/>
    </location>
</feature>
<dbReference type="SUPFAM" id="SSF54171">
    <property type="entry name" value="DNA-binding domain"/>
    <property type="match status" value="1"/>
</dbReference>
<dbReference type="GO" id="GO:0003700">
    <property type="term" value="F:DNA-binding transcription factor activity"/>
    <property type="evidence" value="ECO:0007669"/>
    <property type="project" value="InterPro"/>
</dbReference>
<evidence type="ECO:0000256" key="4">
    <source>
        <dbReference type="ARBA" id="ARBA00023015"/>
    </source>
</evidence>
<dbReference type="FunFam" id="3.30.730.10:FF:000001">
    <property type="entry name" value="Ethylene-responsive transcription factor 2"/>
    <property type="match status" value="1"/>
</dbReference>
<keyword evidence="5" id="KW-0238">DNA-binding</keyword>
<proteinExistence type="evidence at transcript level"/>
<dbReference type="SMART" id="SM00380">
    <property type="entry name" value="AP2"/>
    <property type="match status" value="1"/>
</dbReference>
<evidence type="ECO:0000256" key="1">
    <source>
        <dbReference type="ARBA" id="ARBA00004123"/>
    </source>
</evidence>
<evidence type="ECO:0000256" key="2">
    <source>
        <dbReference type="ARBA" id="ARBA00022745"/>
    </source>
</evidence>
<evidence type="ECO:0000256" key="8">
    <source>
        <dbReference type="ARBA" id="ARBA00023242"/>
    </source>
</evidence>
<dbReference type="CDD" id="cd00018">
    <property type="entry name" value="AP2"/>
    <property type="match status" value="1"/>
</dbReference>
<dbReference type="AlphaFoldDB" id="A0A142L049"/>
<feature type="domain" description="AP2/ERF" evidence="10">
    <location>
        <begin position="167"/>
        <end position="225"/>
    </location>
</feature>
<name>A0A142L049_IPOBA</name>
<evidence type="ECO:0000259" key="10">
    <source>
        <dbReference type="PROSITE" id="PS51032"/>
    </source>
</evidence>
<keyword evidence="6" id="KW-0010">Activator</keyword>